<dbReference type="EMBL" id="CM007894">
    <property type="protein sequence ID" value="OTG26208.1"/>
    <property type="molecule type" value="Genomic_DNA"/>
</dbReference>
<name>A0A251US89_HELAN</name>
<evidence type="ECO:0000313" key="2">
    <source>
        <dbReference type="EMBL" id="OTG26208.1"/>
    </source>
</evidence>
<proteinExistence type="predicted"/>
<evidence type="ECO:0000313" key="3">
    <source>
        <dbReference type="Proteomes" id="UP000215914"/>
    </source>
</evidence>
<dbReference type="AlphaFoldDB" id="A0A251US89"/>
<reference evidence="2" key="2">
    <citation type="submission" date="2017-02" db="EMBL/GenBank/DDBJ databases">
        <title>Sunflower complete genome.</title>
        <authorList>
            <person name="Langlade N."/>
            <person name="Munos S."/>
        </authorList>
    </citation>
    <scope>NUCLEOTIDE SEQUENCE [LARGE SCALE GENOMIC DNA]</scope>
    <source>
        <tissue evidence="2">Leaves</tissue>
    </source>
</reference>
<dbReference type="InParanoid" id="A0A251US89"/>
<dbReference type="Proteomes" id="UP000215914">
    <property type="component" value="Chromosome 5"/>
</dbReference>
<keyword evidence="3" id="KW-1185">Reference proteome</keyword>
<gene>
    <name evidence="2" type="ORF">HannXRQ_Chr05g0156111</name>
    <name evidence="1" type="ORF">HanXRQr2_Chr05g0229121</name>
</gene>
<reference evidence="1" key="3">
    <citation type="submission" date="2020-06" db="EMBL/GenBank/DDBJ databases">
        <title>Helianthus annuus Genome sequencing and assembly Release 2.</title>
        <authorList>
            <person name="Gouzy J."/>
            <person name="Langlade N."/>
            <person name="Munos S."/>
        </authorList>
    </citation>
    <scope>NUCLEOTIDE SEQUENCE</scope>
    <source>
        <tissue evidence="1">Leaves</tissue>
    </source>
</reference>
<sequence length="60" mass="6581">MICHCSATTFAHLDATIVLSKQGFKSNLRSSRVLMASMAALKGYNMVTYAPLKKKHPTLP</sequence>
<protein>
    <submittedName>
        <fullName evidence="2">Uncharacterized protein</fullName>
    </submittedName>
</protein>
<organism evidence="2 3">
    <name type="scientific">Helianthus annuus</name>
    <name type="common">Common sunflower</name>
    <dbReference type="NCBI Taxonomy" id="4232"/>
    <lineage>
        <taxon>Eukaryota</taxon>
        <taxon>Viridiplantae</taxon>
        <taxon>Streptophyta</taxon>
        <taxon>Embryophyta</taxon>
        <taxon>Tracheophyta</taxon>
        <taxon>Spermatophyta</taxon>
        <taxon>Magnoliopsida</taxon>
        <taxon>eudicotyledons</taxon>
        <taxon>Gunneridae</taxon>
        <taxon>Pentapetalae</taxon>
        <taxon>asterids</taxon>
        <taxon>campanulids</taxon>
        <taxon>Asterales</taxon>
        <taxon>Asteraceae</taxon>
        <taxon>Asteroideae</taxon>
        <taxon>Heliantheae alliance</taxon>
        <taxon>Heliantheae</taxon>
        <taxon>Helianthus</taxon>
    </lineage>
</organism>
<reference evidence="1 3" key="1">
    <citation type="journal article" date="2017" name="Nature">
        <title>The sunflower genome provides insights into oil metabolism, flowering and Asterid evolution.</title>
        <authorList>
            <person name="Badouin H."/>
            <person name="Gouzy J."/>
            <person name="Grassa C.J."/>
            <person name="Murat F."/>
            <person name="Staton S.E."/>
            <person name="Cottret L."/>
            <person name="Lelandais-Briere C."/>
            <person name="Owens G.L."/>
            <person name="Carrere S."/>
            <person name="Mayjonade B."/>
            <person name="Legrand L."/>
            <person name="Gill N."/>
            <person name="Kane N.C."/>
            <person name="Bowers J.E."/>
            <person name="Hubner S."/>
            <person name="Bellec A."/>
            <person name="Berard A."/>
            <person name="Berges H."/>
            <person name="Blanchet N."/>
            <person name="Boniface M.C."/>
            <person name="Brunel D."/>
            <person name="Catrice O."/>
            <person name="Chaidir N."/>
            <person name="Claudel C."/>
            <person name="Donnadieu C."/>
            <person name="Faraut T."/>
            <person name="Fievet G."/>
            <person name="Helmstetter N."/>
            <person name="King M."/>
            <person name="Knapp S.J."/>
            <person name="Lai Z."/>
            <person name="Le Paslier M.C."/>
            <person name="Lippi Y."/>
            <person name="Lorenzon L."/>
            <person name="Mandel J.R."/>
            <person name="Marage G."/>
            <person name="Marchand G."/>
            <person name="Marquand E."/>
            <person name="Bret-Mestries E."/>
            <person name="Morien E."/>
            <person name="Nambeesan S."/>
            <person name="Nguyen T."/>
            <person name="Pegot-Espagnet P."/>
            <person name="Pouilly N."/>
            <person name="Raftis F."/>
            <person name="Sallet E."/>
            <person name="Schiex T."/>
            <person name="Thomas J."/>
            <person name="Vandecasteele C."/>
            <person name="Vares D."/>
            <person name="Vear F."/>
            <person name="Vautrin S."/>
            <person name="Crespi M."/>
            <person name="Mangin B."/>
            <person name="Burke J.M."/>
            <person name="Salse J."/>
            <person name="Munos S."/>
            <person name="Vincourt P."/>
            <person name="Rieseberg L.H."/>
            <person name="Langlade N.B."/>
        </authorList>
    </citation>
    <scope>NUCLEOTIDE SEQUENCE [LARGE SCALE GENOMIC DNA]</scope>
    <source>
        <strain evidence="3">cv. SF193</strain>
        <tissue evidence="1">Leaves</tissue>
    </source>
</reference>
<accession>A0A251US89</accession>
<dbReference type="EMBL" id="MNCJ02000320">
    <property type="protein sequence ID" value="KAF5807046.1"/>
    <property type="molecule type" value="Genomic_DNA"/>
</dbReference>
<dbReference type="Gramene" id="mRNA:HanXRQr2_Chr05g0229121">
    <property type="protein sequence ID" value="mRNA:HanXRQr2_Chr05g0229121"/>
    <property type="gene ID" value="HanXRQr2_Chr05g0229121"/>
</dbReference>
<evidence type="ECO:0000313" key="1">
    <source>
        <dbReference type="EMBL" id="KAF5807046.1"/>
    </source>
</evidence>